<evidence type="ECO:0000256" key="5">
    <source>
        <dbReference type="ARBA" id="ARBA00022490"/>
    </source>
</evidence>
<evidence type="ECO:0000256" key="9">
    <source>
        <dbReference type="ARBA" id="ARBA00022838"/>
    </source>
</evidence>
<evidence type="ECO:0000256" key="3">
    <source>
        <dbReference type="ARBA" id="ARBA00007716"/>
    </source>
</evidence>
<dbReference type="RefSeq" id="XP_020579869.1">
    <property type="nucleotide sequence ID" value="XM_020724210.1"/>
</dbReference>
<keyword evidence="9" id="KW-0995">Kinetochore</keyword>
<evidence type="ECO:0000313" key="13">
    <source>
        <dbReference type="EMBL" id="AQX44218.1"/>
    </source>
</evidence>
<evidence type="ECO:0000256" key="8">
    <source>
        <dbReference type="ARBA" id="ARBA00022776"/>
    </source>
</evidence>
<reference evidence="13" key="1">
    <citation type="submission" date="2016-05" db="EMBL/GenBank/DDBJ databases">
        <authorList>
            <person name="Lavstsen T."/>
            <person name="Jespersen J.S."/>
        </authorList>
    </citation>
    <scope>NUCLEOTIDE SEQUENCE</scope>
</reference>
<keyword evidence="7" id="KW-0493">Microtubule</keyword>
<evidence type="ECO:0000256" key="2">
    <source>
        <dbReference type="ARBA" id="ARBA00004629"/>
    </source>
</evidence>
<dbReference type="PANTHER" id="PTHR48118:SF1">
    <property type="entry name" value="SPINDLE AND KINETOCHORE-ASSOCIATED PROTEIN 3"/>
    <property type="match status" value="1"/>
</dbReference>
<evidence type="ECO:0000256" key="10">
    <source>
        <dbReference type="ARBA" id="ARBA00023212"/>
    </source>
</evidence>
<dbReference type="GO" id="GO:0000940">
    <property type="term" value="C:outer kinetochore"/>
    <property type="evidence" value="ECO:0007669"/>
    <property type="project" value="InterPro"/>
</dbReference>
<reference evidence="13" key="2">
    <citation type="journal article" date="2017" name="Plant J.">
        <title>Concomitant loss of NDH complex-related genes within chloroplast and nuclear genomes in some orchids.</title>
        <authorList>
            <person name="Lin C.S."/>
            <person name="Chen J.J."/>
            <person name="Chiu C.C."/>
            <person name="Hsiao H.C."/>
            <person name="Yang C.J."/>
            <person name="Jin X.H."/>
            <person name="Leebens-Mack J."/>
            <person name="dePamphilis C.W."/>
            <person name="Huang Y.T."/>
            <person name="Yang L.H."/>
            <person name="Chang W.J."/>
            <person name="Kui L."/>
            <person name="Wong G.K."/>
            <person name="Hu J.M."/>
            <person name="Wang W."/>
            <person name="Shih M.C."/>
        </authorList>
    </citation>
    <scope>NUCLEOTIDE SEQUENCE</scope>
</reference>
<evidence type="ECO:0000256" key="4">
    <source>
        <dbReference type="ARBA" id="ARBA00022454"/>
    </source>
</evidence>
<evidence type="ECO:0000256" key="6">
    <source>
        <dbReference type="ARBA" id="ARBA00022618"/>
    </source>
</evidence>
<keyword evidence="11" id="KW-0131">Cell cycle</keyword>
<keyword evidence="10" id="KW-0206">Cytoskeleton</keyword>
<evidence type="ECO:0000256" key="7">
    <source>
        <dbReference type="ARBA" id="ARBA00022701"/>
    </source>
</evidence>
<dbReference type="InterPro" id="IPR033341">
    <property type="entry name" value="SKA3"/>
</dbReference>
<comment type="similarity">
    <text evidence="3">Belongs to the SKA3 family.</text>
</comment>
<name>A0A1S6YG21_PHAEQ</name>
<dbReference type="GO" id="GO:0051301">
    <property type="term" value="P:cell division"/>
    <property type="evidence" value="ECO:0007669"/>
    <property type="project" value="UniProtKB-KW"/>
</dbReference>
<comment type="subcellular location">
    <subcellularLocation>
        <location evidence="2">Chromosome</location>
        <location evidence="2">Centromere</location>
        <location evidence="2">Kinetochore</location>
    </subcellularLocation>
    <subcellularLocation>
        <location evidence="1">Cytoplasm</location>
        <location evidence="1">Cytoskeleton</location>
        <location evidence="1">Spindle</location>
    </subcellularLocation>
</comment>
<evidence type="ECO:0000256" key="12">
    <source>
        <dbReference type="ARBA" id="ARBA00023328"/>
    </source>
</evidence>
<dbReference type="GO" id="GO:0007059">
    <property type="term" value="P:chromosome segregation"/>
    <property type="evidence" value="ECO:0007669"/>
    <property type="project" value="InterPro"/>
</dbReference>
<protein>
    <submittedName>
        <fullName evidence="13">Uncharacterized protein</fullName>
    </submittedName>
</protein>
<accession>A0A1S6YG21</accession>
<keyword evidence="5" id="KW-0963">Cytoplasm</keyword>
<keyword evidence="4" id="KW-0158">Chromosome</keyword>
<dbReference type="EMBL" id="KX215867">
    <property type="protein sequence ID" value="AQX44218.1"/>
    <property type="molecule type" value="mRNA"/>
</dbReference>
<organism evidence="13">
    <name type="scientific">Phalaenopsis equestris</name>
    <name type="common">Moth orchid</name>
    <dbReference type="NCBI Taxonomy" id="78828"/>
    <lineage>
        <taxon>Eukaryota</taxon>
        <taxon>Viridiplantae</taxon>
        <taxon>Streptophyta</taxon>
        <taxon>Embryophyta</taxon>
        <taxon>Tracheophyta</taxon>
        <taxon>Spermatophyta</taxon>
        <taxon>Magnoliopsida</taxon>
        <taxon>Liliopsida</taxon>
        <taxon>Asparagales</taxon>
        <taxon>Orchidaceae</taxon>
        <taxon>Epidendroideae</taxon>
        <taxon>Vandeae</taxon>
        <taxon>Aeridinae</taxon>
        <taxon>Phalaenopsis</taxon>
    </lineage>
</organism>
<evidence type="ECO:0000256" key="1">
    <source>
        <dbReference type="ARBA" id="ARBA00004186"/>
    </source>
</evidence>
<dbReference type="GO" id="GO:0000278">
    <property type="term" value="P:mitotic cell cycle"/>
    <property type="evidence" value="ECO:0007669"/>
    <property type="project" value="TreeGrafter"/>
</dbReference>
<evidence type="ECO:0000256" key="11">
    <source>
        <dbReference type="ARBA" id="ARBA00023306"/>
    </source>
</evidence>
<sequence length="262" mass="28963">MDAAIFSFFRSLAAFCNHVESSSKALSDSVQRSPIPLDSAAAAFLQSLEHRMSTTISDLSLLNSMAFDTVSFEELLGYCNEVYKANEKHISEVEDIMRSFGYVPDTGPENEEFEEFGADVRLSDISKGFDGVGSAMKTPSLEDELYNDSISLKNFGLSEASLAALASKGGASMKAEIMISEDDYDKLPAIMKKLSSWEELQEAVNRFNSYISGNDGSNKNGIFDQGVLEKLGLGRKGKTYLLLLLRMNRLPSESLEWLHITW</sequence>
<keyword evidence="8" id="KW-0498">Mitosis</keyword>
<dbReference type="AlphaFoldDB" id="A0A1S6YG21"/>
<dbReference type="GeneID" id="110024316"/>
<proteinExistence type="evidence at transcript level"/>
<keyword evidence="12" id="KW-0137">Centromere</keyword>
<dbReference type="GO" id="GO:0005876">
    <property type="term" value="C:spindle microtubule"/>
    <property type="evidence" value="ECO:0007669"/>
    <property type="project" value="TreeGrafter"/>
</dbReference>
<dbReference type="PANTHER" id="PTHR48118">
    <property type="entry name" value="SPINDLE AND KINETOCHORE-ASSOCIATED PROTEIN 3"/>
    <property type="match status" value="1"/>
</dbReference>
<keyword evidence="6" id="KW-0132">Cell division</keyword>